<sequence>MVNSRMGLDTSPAHISNCNLSWGSTLQAHSLPYASLRVHRPEAEAEIRTISFKKIENVSEVDVTSFYSDANR</sequence>
<keyword evidence="2" id="KW-1185">Reference proteome</keyword>
<evidence type="ECO:0000313" key="2">
    <source>
        <dbReference type="Proteomes" id="UP000467841"/>
    </source>
</evidence>
<reference evidence="1" key="1">
    <citation type="submission" date="2020-01" db="EMBL/GenBank/DDBJ databases">
        <authorList>
            <person name="Mishra B."/>
        </authorList>
    </citation>
    <scope>NUCLEOTIDE SEQUENCE [LARGE SCALE GENOMIC DNA]</scope>
</reference>
<evidence type="ECO:0000313" key="1">
    <source>
        <dbReference type="EMBL" id="CAA7035554.1"/>
    </source>
</evidence>
<comment type="caution">
    <text evidence="1">The sequence shown here is derived from an EMBL/GenBank/DDBJ whole genome shotgun (WGS) entry which is preliminary data.</text>
</comment>
<organism evidence="1 2">
    <name type="scientific">Microthlaspi erraticum</name>
    <dbReference type="NCBI Taxonomy" id="1685480"/>
    <lineage>
        <taxon>Eukaryota</taxon>
        <taxon>Viridiplantae</taxon>
        <taxon>Streptophyta</taxon>
        <taxon>Embryophyta</taxon>
        <taxon>Tracheophyta</taxon>
        <taxon>Spermatophyta</taxon>
        <taxon>Magnoliopsida</taxon>
        <taxon>eudicotyledons</taxon>
        <taxon>Gunneridae</taxon>
        <taxon>Pentapetalae</taxon>
        <taxon>rosids</taxon>
        <taxon>malvids</taxon>
        <taxon>Brassicales</taxon>
        <taxon>Brassicaceae</taxon>
        <taxon>Coluteocarpeae</taxon>
        <taxon>Microthlaspi</taxon>
    </lineage>
</organism>
<protein>
    <submittedName>
        <fullName evidence="1">Uncharacterized protein</fullName>
    </submittedName>
</protein>
<accession>A0A6D2JF49</accession>
<dbReference type="EMBL" id="CACVBM020001160">
    <property type="protein sequence ID" value="CAA7035554.1"/>
    <property type="molecule type" value="Genomic_DNA"/>
</dbReference>
<name>A0A6D2JF49_9BRAS</name>
<proteinExistence type="predicted"/>
<dbReference type="AlphaFoldDB" id="A0A6D2JF49"/>
<gene>
    <name evidence="1" type="ORF">MERR_LOCUS22789</name>
</gene>
<dbReference type="Proteomes" id="UP000467841">
    <property type="component" value="Unassembled WGS sequence"/>
</dbReference>